<evidence type="ECO:0000313" key="2">
    <source>
        <dbReference type="Proteomes" id="UP000092993"/>
    </source>
</evidence>
<evidence type="ECO:0008006" key="3">
    <source>
        <dbReference type="Google" id="ProtNLM"/>
    </source>
</evidence>
<proteinExistence type="predicted"/>
<organism evidence="1 2">
    <name type="scientific">Grifola frondosa</name>
    <name type="common">Maitake</name>
    <name type="synonym">Polyporus frondosus</name>
    <dbReference type="NCBI Taxonomy" id="5627"/>
    <lineage>
        <taxon>Eukaryota</taxon>
        <taxon>Fungi</taxon>
        <taxon>Dikarya</taxon>
        <taxon>Basidiomycota</taxon>
        <taxon>Agaricomycotina</taxon>
        <taxon>Agaricomycetes</taxon>
        <taxon>Polyporales</taxon>
        <taxon>Grifolaceae</taxon>
        <taxon>Grifola</taxon>
    </lineage>
</organism>
<dbReference type="EMBL" id="LUGG01000002">
    <property type="protein sequence ID" value="OBZ77290.1"/>
    <property type="molecule type" value="Genomic_DNA"/>
</dbReference>
<dbReference type="Proteomes" id="UP000092993">
    <property type="component" value="Unassembled WGS sequence"/>
</dbReference>
<dbReference type="AlphaFoldDB" id="A0A1C7MKC5"/>
<comment type="caution">
    <text evidence="1">The sequence shown here is derived from an EMBL/GenBank/DDBJ whole genome shotgun (WGS) entry which is preliminary data.</text>
</comment>
<keyword evidence="2" id="KW-1185">Reference proteome</keyword>
<reference evidence="1 2" key="1">
    <citation type="submission" date="2016-03" db="EMBL/GenBank/DDBJ databases">
        <title>Whole genome sequencing of Grifola frondosa 9006-11.</title>
        <authorList>
            <person name="Min B."/>
            <person name="Park H."/>
            <person name="Kim J.-G."/>
            <person name="Cho H."/>
            <person name="Oh Y.-L."/>
            <person name="Kong W.-S."/>
            <person name="Choi I.-G."/>
        </authorList>
    </citation>
    <scope>NUCLEOTIDE SEQUENCE [LARGE SCALE GENOMIC DNA]</scope>
    <source>
        <strain evidence="1 2">9006-11</strain>
    </source>
</reference>
<dbReference type="OrthoDB" id="2792339at2759"/>
<accession>A0A1C7MKC5</accession>
<evidence type="ECO:0000313" key="1">
    <source>
        <dbReference type="EMBL" id="OBZ77290.1"/>
    </source>
</evidence>
<name>A0A1C7MKC5_GRIFR</name>
<protein>
    <recommendedName>
        <fullName evidence="3">Protein kinase domain-containing protein</fullName>
    </recommendedName>
</protein>
<gene>
    <name evidence="1" type="ORF">A0H81_02069</name>
</gene>
<sequence>MNKVSFIVLERLGHNLEMNVDYEPDADIYQVYEDLGHMFDHADVRYANILRLSKSPLALSGQKCPFHNCVHLYRVVDFDRATKTDFTVKGYNARTEVDLGMLCKGTKGMARGTIVGP</sequence>